<reference evidence="2 3" key="1">
    <citation type="submission" date="2023-08" db="EMBL/GenBank/DDBJ databases">
        <title>Black Yeasts Isolated from many extreme environments.</title>
        <authorList>
            <person name="Coleine C."/>
            <person name="Stajich J.E."/>
            <person name="Selbmann L."/>
        </authorList>
    </citation>
    <scope>NUCLEOTIDE SEQUENCE [LARGE SCALE GENOMIC DNA]</scope>
    <source>
        <strain evidence="2 3">CCFEE 5885</strain>
    </source>
</reference>
<name>A0ABR0K2E2_9EURO</name>
<keyword evidence="1" id="KW-1133">Transmembrane helix</keyword>
<organism evidence="2 3">
    <name type="scientific">Lithohypha guttulata</name>
    <dbReference type="NCBI Taxonomy" id="1690604"/>
    <lineage>
        <taxon>Eukaryota</taxon>
        <taxon>Fungi</taxon>
        <taxon>Dikarya</taxon>
        <taxon>Ascomycota</taxon>
        <taxon>Pezizomycotina</taxon>
        <taxon>Eurotiomycetes</taxon>
        <taxon>Chaetothyriomycetidae</taxon>
        <taxon>Chaetothyriales</taxon>
        <taxon>Trichomeriaceae</taxon>
        <taxon>Lithohypha</taxon>
    </lineage>
</organism>
<accession>A0ABR0K2E2</accession>
<sequence length="83" mass="9079">MSIPIGRDNASLVDIVKTIDSNIATLLPIVENIQAATLKEFQVLLGKVEAIKMLLDTMFKLFTLAYFIFGVLLTVVLIIVGVT</sequence>
<gene>
    <name evidence="2" type="ORF">LTR24_007803</name>
</gene>
<dbReference type="EMBL" id="JAVRRG010000123">
    <property type="protein sequence ID" value="KAK5083241.1"/>
    <property type="molecule type" value="Genomic_DNA"/>
</dbReference>
<protein>
    <submittedName>
        <fullName evidence="2">Uncharacterized protein</fullName>
    </submittedName>
</protein>
<comment type="caution">
    <text evidence="2">The sequence shown here is derived from an EMBL/GenBank/DDBJ whole genome shotgun (WGS) entry which is preliminary data.</text>
</comment>
<dbReference type="Proteomes" id="UP001345013">
    <property type="component" value="Unassembled WGS sequence"/>
</dbReference>
<keyword evidence="1" id="KW-0472">Membrane</keyword>
<keyword evidence="1" id="KW-0812">Transmembrane</keyword>
<evidence type="ECO:0000313" key="3">
    <source>
        <dbReference type="Proteomes" id="UP001345013"/>
    </source>
</evidence>
<feature type="transmembrane region" description="Helical" evidence="1">
    <location>
        <begin position="61"/>
        <end position="82"/>
    </location>
</feature>
<proteinExistence type="predicted"/>
<evidence type="ECO:0000313" key="2">
    <source>
        <dbReference type="EMBL" id="KAK5083241.1"/>
    </source>
</evidence>
<evidence type="ECO:0000256" key="1">
    <source>
        <dbReference type="SAM" id="Phobius"/>
    </source>
</evidence>
<keyword evidence="3" id="KW-1185">Reference proteome</keyword>